<sequence length="64" mass="7179">MLNRRRLLMAHRWEPVDLIPAFCYGSVEPEPAGKSGWHELAPDAGSLIRPTQWGRPGLTGPETR</sequence>
<evidence type="ECO:0000313" key="1">
    <source>
        <dbReference type="EMBL" id="BBO67757.1"/>
    </source>
</evidence>
<evidence type="ECO:0000313" key="2">
    <source>
        <dbReference type="Proteomes" id="UP000427906"/>
    </source>
</evidence>
<keyword evidence="2" id="KW-1185">Reference proteome</keyword>
<organism evidence="1 2">
    <name type="scientific">Desulfosarcina alkanivorans</name>
    <dbReference type="NCBI Taxonomy" id="571177"/>
    <lineage>
        <taxon>Bacteria</taxon>
        <taxon>Pseudomonadati</taxon>
        <taxon>Thermodesulfobacteriota</taxon>
        <taxon>Desulfobacteria</taxon>
        <taxon>Desulfobacterales</taxon>
        <taxon>Desulfosarcinaceae</taxon>
        <taxon>Desulfosarcina</taxon>
    </lineage>
</organism>
<dbReference type="AlphaFoldDB" id="A0A5K7YSZ0"/>
<reference evidence="1 2" key="1">
    <citation type="submission" date="2019-11" db="EMBL/GenBank/DDBJ databases">
        <title>Comparative genomics of hydrocarbon-degrading Desulfosarcina strains.</title>
        <authorList>
            <person name="Watanabe M."/>
            <person name="Kojima H."/>
            <person name="Fukui M."/>
        </authorList>
    </citation>
    <scope>NUCLEOTIDE SEQUENCE [LARGE SCALE GENOMIC DNA]</scope>
    <source>
        <strain evidence="1 2">PL12</strain>
    </source>
</reference>
<dbReference type="EMBL" id="AP021874">
    <property type="protein sequence ID" value="BBO67757.1"/>
    <property type="molecule type" value="Genomic_DNA"/>
</dbReference>
<proteinExistence type="predicted"/>
<gene>
    <name evidence="1" type="ORF">DSCA_16870</name>
</gene>
<protein>
    <submittedName>
        <fullName evidence="1">Uncharacterized protein</fullName>
    </submittedName>
</protein>
<dbReference type="Proteomes" id="UP000427906">
    <property type="component" value="Chromosome"/>
</dbReference>
<accession>A0A5K7YSZ0</accession>
<dbReference type="KEGG" id="dalk:DSCA_16870"/>
<name>A0A5K7YSZ0_9BACT</name>